<keyword evidence="3" id="KW-1185">Reference proteome</keyword>
<evidence type="ECO:0000313" key="3">
    <source>
        <dbReference type="Proteomes" id="UP000028878"/>
    </source>
</evidence>
<feature type="domain" description="NIPSNAP" evidence="1">
    <location>
        <begin position="188"/>
        <end position="282"/>
    </location>
</feature>
<dbReference type="Pfam" id="PF07978">
    <property type="entry name" value="NIPSNAP"/>
    <property type="match status" value="1"/>
</dbReference>
<organism evidence="2 3">
    <name type="scientific">Hydrogenophaga intermedia</name>
    <dbReference type="NCBI Taxonomy" id="65786"/>
    <lineage>
        <taxon>Bacteria</taxon>
        <taxon>Pseudomonadati</taxon>
        <taxon>Pseudomonadota</taxon>
        <taxon>Betaproteobacteria</taxon>
        <taxon>Burkholderiales</taxon>
        <taxon>Comamonadaceae</taxon>
        <taxon>Hydrogenophaga</taxon>
    </lineage>
</organism>
<dbReference type="Gene3D" id="3.30.70.100">
    <property type="match status" value="1"/>
</dbReference>
<dbReference type="SUPFAM" id="SSF54909">
    <property type="entry name" value="Dimeric alpha+beta barrel"/>
    <property type="match status" value="1"/>
</dbReference>
<name>A0A1L1PRN4_HYDIT</name>
<protein>
    <recommendedName>
        <fullName evidence="1">NIPSNAP domain-containing protein</fullName>
    </recommendedName>
</protein>
<proteinExistence type="predicted"/>
<dbReference type="InterPro" id="IPR012577">
    <property type="entry name" value="NIPSNAP"/>
</dbReference>
<dbReference type="AlphaFoldDB" id="A0A1L1PRN4"/>
<evidence type="ECO:0000313" key="2">
    <source>
        <dbReference type="EMBL" id="CDN87261.1"/>
    </source>
</evidence>
<sequence length="419" mass="46458">MNTPATTPTTAAHDFDFLVGHWTTRQRRLKHRLQGSDDWETFDATTHNQHLPGGVINFDTLVAPGWRPGWVGMSLRVFNPVTNLWSIHWVTNEGGGIDPATGCLDAPVVGRFHGDEGVFDGEDMFEGRAIRVRFHWQRQGPDRARWQQAFSEDGGISWEVNWVMEFERVAPRSADGVTALDIDCQVLELRQYTLRLGQRDTLIELFDREFVEPQEALGMAVMGQFRDLDAPDRFVWLRGFTDMASRAGGLAAFYGGPVWHEHRDAANATMIDSDDVLLLRPAWPGAGVSMRARHRARDAGGPAPAGVLSAVVLPLREPASAEVLRHCREALTPCWQSGGAEVLGWYVTESAPNNFPRLPVREGEQVLVGFARFPDLQALDAFERSGVWSHALQSGPSAWLAGTPSSLRLQPTARSAIHA</sequence>
<dbReference type="RefSeq" id="WP_009519126.1">
    <property type="nucleotide sequence ID" value="NZ_CCAE010000010.1"/>
</dbReference>
<dbReference type="InterPro" id="IPR011008">
    <property type="entry name" value="Dimeric_a/b-barrel"/>
</dbReference>
<dbReference type="Proteomes" id="UP000028878">
    <property type="component" value="Unassembled WGS sequence"/>
</dbReference>
<gene>
    <name evidence="2" type="ORF">BN948_01680</name>
</gene>
<dbReference type="EMBL" id="CCAE010000010">
    <property type="protein sequence ID" value="CDN87261.1"/>
    <property type="molecule type" value="Genomic_DNA"/>
</dbReference>
<accession>A0A1L1PRN4</accession>
<reference evidence="3" key="2">
    <citation type="submission" date="2014-11" db="EMBL/GenBank/DDBJ databases">
        <title>Draft genome sequence of Hydrogenophaga intermedia S1.</title>
        <authorList>
            <person name="Gan H.M."/>
            <person name="Chew T.H."/>
            <person name="Stolz A."/>
        </authorList>
    </citation>
    <scope>NUCLEOTIDE SEQUENCE [LARGE SCALE GENOMIC DNA]</scope>
    <source>
        <strain evidence="3">S1</strain>
    </source>
</reference>
<evidence type="ECO:0000259" key="1">
    <source>
        <dbReference type="Pfam" id="PF07978"/>
    </source>
</evidence>
<reference evidence="3" key="1">
    <citation type="submission" date="2014-02" db="EMBL/GenBank/DDBJ databases">
        <authorList>
            <person name="Gan H."/>
        </authorList>
    </citation>
    <scope>NUCLEOTIDE SEQUENCE [LARGE SCALE GENOMIC DNA]</scope>
    <source>
        <strain evidence="3">S1</strain>
    </source>
</reference>